<organism evidence="2 3">
    <name type="scientific">Vibrio gallaecicus</name>
    <dbReference type="NCBI Taxonomy" id="552386"/>
    <lineage>
        <taxon>Bacteria</taxon>
        <taxon>Pseudomonadati</taxon>
        <taxon>Pseudomonadota</taxon>
        <taxon>Gammaproteobacteria</taxon>
        <taxon>Vibrionales</taxon>
        <taxon>Vibrionaceae</taxon>
        <taxon>Vibrio</taxon>
    </lineage>
</organism>
<feature type="transmembrane region" description="Helical" evidence="1">
    <location>
        <begin position="12"/>
        <end position="33"/>
    </location>
</feature>
<dbReference type="CDD" id="cd06662">
    <property type="entry name" value="SURF1"/>
    <property type="match status" value="1"/>
</dbReference>
<reference evidence="2 3" key="1">
    <citation type="journal article" date="2024" name="ISME J.">
        <title>Tailless and filamentous prophages are predominant in marine Vibrio.</title>
        <authorList>
            <person name="Steensen K."/>
            <person name="Seneca J."/>
            <person name="Bartlau N."/>
            <person name="Yu X.A."/>
            <person name="Hussain F.A."/>
            <person name="Polz M.F."/>
        </authorList>
    </citation>
    <scope>NUCLEOTIDE SEQUENCE [LARGE SCALE GENOMIC DNA]</scope>
    <source>
        <strain evidence="2 3">10N.222.51.A1</strain>
    </source>
</reference>
<keyword evidence="1" id="KW-1133">Transmembrane helix</keyword>
<protein>
    <recommendedName>
        <fullName evidence="1">SURF1-like protein</fullName>
    </recommendedName>
</protein>
<keyword evidence="1" id="KW-0812">Transmembrane</keyword>
<evidence type="ECO:0000256" key="1">
    <source>
        <dbReference type="RuleBase" id="RU363076"/>
    </source>
</evidence>
<dbReference type="Proteomes" id="UP001570417">
    <property type="component" value="Unassembled WGS sequence"/>
</dbReference>
<comment type="caution">
    <text evidence="2">The sequence shown here is derived from an EMBL/GenBank/DDBJ whole genome shotgun (WGS) entry which is preliminary data.</text>
</comment>
<dbReference type="RefSeq" id="WP_372267491.1">
    <property type="nucleotide sequence ID" value="NZ_JBFRUW010000064.1"/>
</dbReference>
<evidence type="ECO:0000313" key="3">
    <source>
        <dbReference type="Proteomes" id="UP001570417"/>
    </source>
</evidence>
<dbReference type="InterPro" id="IPR002994">
    <property type="entry name" value="Surf1/Shy1"/>
</dbReference>
<dbReference type="Pfam" id="PF02104">
    <property type="entry name" value="SURF1"/>
    <property type="match status" value="1"/>
</dbReference>
<sequence>MKIENKAWKSKKLWFTAVLTVVSVSILIKLGFWQLDRGEQKSAYELALQEREKVSAIALSDFIEMSELTERPSSLLGEDYLTQSKPLKHFEQLQALNGTRVKVEIEGGTGDVFLLDNQIHEGRVGYLVFMIGQLGEAGGGQSILLDLGFVEASRDRTILPNLSDLSVPSNLSGRLYLKSTNPLSHELSAENTLPVRVQNVNIAELEGLFEVNLFPMVFQPIGLKNWDYEPVWVPLPMSSSKHFGYAVQWFAMAAVLALIMLMISYRFWMKKHRIDSVESRK</sequence>
<proteinExistence type="inferred from homology"/>
<comment type="similarity">
    <text evidence="1">Belongs to the SURF1 family.</text>
</comment>
<dbReference type="EMBL" id="JBFRUW010000064">
    <property type="protein sequence ID" value="MFA0570139.1"/>
    <property type="molecule type" value="Genomic_DNA"/>
</dbReference>
<keyword evidence="1" id="KW-1003">Cell membrane</keyword>
<comment type="subcellular location">
    <subcellularLocation>
        <location evidence="1">Cell membrane</location>
        <topology evidence="1">Multi-pass membrane protein</topology>
    </subcellularLocation>
</comment>
<accession>A0ABV4NGI6</accession>
<name>A0ABV4NGI6_9VIBR</name>
<keyword evidence="1" id="KW-0472">Membrane</keyword>
<feature type="transmembrane region" description="Helical" evidence="1">
    <location>
        <begin position="243"/>
        <end position="263"/>
    </location>
</feature>
<keyword evidence="3" id="KW-1185">Reference proteome</keyword>
<gene>
    <name evidence="2" type="ORF">AB4566_17840</name>
</gene>
<dbReference type="PROSITE" id="PS50895">
    <property type="entry name" value="SURF1"/>
    <property type="match status" value="1"/>
</dbReference>
<evidence type="ECO:0000313" key="2">
    <source>
        <dbReference type="EMBL" id="MFA0570139.1"/>
    </source>
</evidence>